<dbReference type="Proteomes" id="UP001054945">
    <property type="component" value="Unassembled WGS sequence"/>
</dbReference>
<feature type="transmembrane region" description="Helical" evidence="1">
    <location>
        <begin position="22"/>
        <end position="42"/>
    </location>
</feature>
<evidence type="ECO:0000256" key="1">
    <source>
        <dbReference type="SAM" id="Phobius"/>
    </source>
</evidence>
<protein>
    <submittedName>
        <fullName evidence="2">Uncharacterized protein</fullName>
    </submittedName>
</protein>
<evidence type="ECO:0000313" key="2">
    <source>
        <dbReference type="EMBL" id="GIY46989.1"/>
    </source>
</evidence>
<keyword evidence="1" id="KW-0812">Transmembrane</keyword>
<gene>
    <name evidence="2" type="ORF">CEXT_292021</name>
</gene>
<dbReference type="EMBL" id="BPLR01011511">
    <property type="protein sequence ID" value="GIY46989.1"/>
    <property type="molecule type" value="Genomic_DNA"/>
</dbReference>
<organism evidence="2 3">
    <name type="scientific">Caerostris extrusa</name>
    <name type="common">Bark spider</name>
    <name type="synonym">Caerostris bankana</name>
    <dbReference type="NCBI Taxonomy" id="172846"/>
    <lineage>
        <taxon>Eukaryota</taxon>
        <taxon>Metazoa</taxon>
        <taxon>Ecdysozoa</taxon>
        <taxon>Arthropoda</taxon>
        <taxon>Chelicerata</taxon>
        <taxon>Arachnida</taxon>
        <taxon>Araneae</taxon>
        <taxon>Araneomorphae</taxon>
        <taxon>Entelegynae</taxon>
        <taxon>Araneoidea</taxon>
        <taxon>Araneidae</taxon>
        <taxon>Caerostris</taxon>
    </lineage>
</organism>
<keyword evidence="1" id="KW-1133">Transmembrane helix</keyword>
<comment type="caution">
    <text evidence="2">The sequence shown here is derived from an EMBL/GenBank/DDBJ whole genome shotgun (WGS) entry which is preliminary data.</text>
</comment>
<keyword evidence="1" id="KW-0472">Membrane</keyword>
<proteinExistence type="predicted"/>
<keyword evidence="3" id="KW-1185">Reference proteome</keyword>
<dbReference type="AlphaFoldDB" id="A0AAV4TPB5"/>
<sequence length="70" mass="7553">MASSRFECRDNAELAEGVGKLFIFHASLLTAHVIFIVARICISHGMQKISFGLGSRSLVYGNSSGKDGCF</sequence>
<name>A0AAV4TPB5_CAEEX</name>
<evidence type="ECO:0000313" key="3">
    <source>
        <dbReference type="Proteomes" id="UP001054945"/>
    </source>
</evidence>
<reference evidence="2 3" key="1">
    <citation type="submission" date="2021-06" db="EMBL/GenBank/DDBJ databases">
        <title>Caerostris extrusa draft genome.</title>
        <authorList>
            <person name="Kono N."/>
            <person name="Arakawa K."/>
        </authorList>
    </citation>
    <scope>NUCLEOTIDE SEQUENCE [LARGE SCALE GENOMIC DNA]</scope>
</reference>
<accession>A0AAV4TPB5</accession>